<accession>A0A2T4IKZ5</accession>
<evidence type="ECO:0000313" key="2">
    <source>
        <dbReference type="Proteomes" id="UP000240259"/>
    </source>
</evidence>
<dbReference type="Proteomes" id="UP000240259">
    <property type="component" value="Unassembled WGS sequence"/>
</dbReference>
<gene>
    <name evidence="1" type="ORF">C9427_32540</name>
</gene>
<dbReference type="EMBL" id="PZJX01000075">
    <property type="protein sequence ID" value="PTE06318.1"/>
    <property type="molecule type" value="Genomic_DNA"/>
</dbReference>
<keyword evidence="2" id="KW-1185">Reference proteome</keyword>
<organism evidence="1 2">
    <name type="scientific">Mesorhizobium helmanticense</name>
    <dbReference type="NCBI Taxonomy" id="1776423"/>
    <lineage>
        <taxon>Bacteria</taxon>
        <taxon>Pseudomonadati</taxon>
        <taxon>Pseudomonadota</taxon>
        <taxon>Alphaproteobacteria</taxon>
        <taxon>Hyphomicrobiales</taxon>
        <taxon>Phyllobacteriaceae</taxon>
        <taxon>Mesorhizobium</taxon>
    </lineage>
</organism>
<dbReference type="AlphaFoldDB" id="A0A2T4IKZ5"/>
<name>A0A2T4IKZ5_9HYPH</name>
<proteinExistence type="predicted"/>
<protein>
    <submittedName>
        <fullName evidence="1">Uncharacterized protein</fullName>
    </submittedName>
</protein>
<sequence>MMMEFMMPTSTKMFLMMTQEGDYGALVRGADAASAIERHYAEMDAWCPPQDPELNEEFAVTLYEIPGHAEGDVAALGDKLSAGDYTDAAAHLVARYPDITSIIVNVTYTYEEGAKASELKPVPDLFERLR</sequence>
<comment type="caution">
    <text evidence="1">The sequence shown here is derived from an EMBL/GenBank/DDBJ whole genome shotgun (WGS) entry which is preliminary data.</text>
</comment>
<reference evidence="1 2" key="1">
    <citation type="submission" date="2018-03" db="EMBL/GenBank/DDBJ databases">
        <title>Genome sequence of the symbiotic type strain Mesorhizobium helmanticense CSLC115NT isolated from Lotus corniculatus nodules.</title>
        <authorList>
            <person name="Sannazzaro A.I."/>
            <person name="Torres Tejerizo G.A."/>
            <person name="Dip D."/>
            <person name="Caballero M."/>
            <person name="Pistorio M."/>
            <person name="Estrella M.J."/>
        </authorList>
    </citation>
    <scope>NUCLEOTIDE SEQUENCE [LARGE SCALE GENOMIC DNA]</scope>
    <source>
        <strain evidence="1 2">CSLC115N</strain>
    </source>
</reference>
<evidence type="ECO:0000313" key="1">
    <source>
        <dbReference type="EMBL" id="PTE06318.1"/>
    </source>
</evidence>